<dbReference type="Proteomes" id="UP000306319">
    <property type="component" value="Unassembled WGS sequence"/>
</dbReference>
<comment type="caution">
    <text evidence="1">The sequence shown here is derived from an EMBL/GenBank/DDBJ whole genome shotgun (WGS) entry which is preliminary data.</text>
</comment>
<protein>
    <submittedName>
        <fullName evidence="1">Uncharacterized protein</fullName>
    </submittedName>
</protein>
<dbReference type="EMBL" id="SRYB01000007">
    <property type="protein sequence ID" value="TGY79291.1"/>
    <property type="molecule type" value="Genomic_DNA"/>
</dbReference>
<reference evidence="1" key="1">
    <citation type="submission" date="2019-04" db="EMBL/GenBank/DDBJ databases">
        <title>Microbes associate with the intestines of laboratory mice.</title>
        <authorList>
            <person name="Navarre W."/>
            <person name="Wong E."/>
            <person name="Huang K."/>
            <person name="Tropini C."/>
            <person name="Ng K."/>
            <person name="Yu B."/>
        </authorList>
    </citation>
    <scope>NUCLEOTIDE SEQUENCE</scope>
    <source>
        <strain evidence="1">NM04_E33</strain>
    </source>
</reference>
<proteinExistence type="predicted"/>
<sequence length="149" mass="16573">MKLIKSLSSLCVAGLTVFAAGCSSNDDEPGKINRDLPFGRYSIKGNVSAADSGEPLEAEMRISIPTDPSGVKSIQTNKTEDGGKYHFFDETNVYEAFKVVCIPKDTAYEPDSVVVKLRYWLECYVEGMDPMYNGDAFHEVNFQLKRNKN</sequence>
<evidence type="ECO:0000313" key="1">
    <source>
        <dbReference type="EMBL" id="TGY79291.1"/>
    </source>
</evidence>
<gene>
    <name evidence="1" type="ORF">E5331_06345</name>
</gene>
<organism evidence="1 2">
    <name type="scientific">Lepagella muris</name>
    <dbReference type="NCBI Taxonomy" id="3032870"/>
    <lineage>
        <taxon>Bacteria</taxon>
        <taxon>Pseudomonadati</taxon>
        <taxon>Bacteroidota</taxon>
        <taxon>Bacteroidia</taxon>
        <taxon>Bacteroidales</taxon>
        <taxon>Muribaculaceae</taxon>
        <taxon>Lepagella</taxon>
    </lineage>
</organism>
<keyword evidence="2" id="KW-1185">Reference proteome</keyword>
<accession>A0AC61RFA4</accession>
<evidence type="ECO:0000313" key="2">
    <source>
        <dbReference type="Proteomes" id="UP000306319"/>
    </source>
</evidence>
<name>A0AC61RFA4_9BACT</name>